<accession>I8J449</accession>
<dbReference type="eggNOG" id="COG0438">
    <property type="taxonomic scope" value="Bacteria"/>
</dbReference>
<gene>
    <name evidence="2" type="ORF">A374_03184</name>
</gene>
<dbReference type="PANTHER" id="PTHR45871">
    <property type="entry name" value="N-ACETYLGLUCOSAMINYL-PHOSPHATIDYLINOSITOL BIOSYNTHETIC PROTEIN"/>
    <property type="match status" value="1"/>
</dbReference>
<dbReference type="Gene3D" id="3.40.50.2000">
    <property type="entry name" value="Glycogen Phosphorylase B"/>
    <property type="match status" value="2"/>
</dbReference>
<dbReference type="Proteomes" id="UP000004080">
    <property type="component" value="Unassembled WGS sequence"/>
</dbReference>
<keyword evidence="2" id="KW-0808">Transferase</keyword>
<dbReference type="STRING" id="1196324.A374_03184"/>
<dbReference type="Pfam" id="PF00534">
    <property type="entry name" value="Glycos_transf_1"/>
    <property type="match status" value="1"/>
</dbReference>
<name>I8J449_9BACL</name>
<dbReference type="InterPro" id="IPR001296">
    <property type="entry name" value="Glyco_trans_1"/>
</dbReference>
<feature type="domain" description="Glycosyl transferase family 1" evidence="1">
    <location>
        <begin position="227"/>
        <end position="370"/>
    </location>
</feature>
<dbReference type="SUPFAM" id="SSF53756">
    <property type="entry name" value="UDP-Glycosyltransferase/glycogen phosphorylase"/>
    <property type="match status" value="1"/>
</dbReference>
<keyword evidence="3" id="KW-1185">Reference proteome</keyword>
<sequence>MKRVVFMISSMRIGGVEKSLLSLLSTLSPQDYDVTIMMLEKQGELLGELPSWVKVVETDWYSTIKPVITDPPQVSLKRYLKKGKIVAAIEFVATYLWSKYKNDRYAFYKQVMKKVPYVKDSYDIAISYQGPTDLLDFYVGHRMKAQHKIAWVHFDVQKHAINEQLYEKLYQQFQRIYIVSKEAKMQLEQKVPSTVGKTEVKLNHIAKDEIIRQAQEVITFDYEFEGFKIVTVGRLSYEKGQDLGISVLKRLKTAGYKVRWYCVGEGDARALYEQQIKEHSLEDDFILVGAKKNPYPYIAQSDLYVQTSRHEGYCLTLAEARCLHKTIVTTDFSGAREQLEHEPYATILPFDETAMYEEIKAILTDQQVDMKHLNNKRGTHV</sequence>
<dbReference type="PATRIC" id="fig|1196324.3.peg.644"/>
<reference evidence="2 3" key="1">
    <citation type="journal article" date="2012" name="J. Bacteriol.">
        <title>Genome of Bacillus macauensis ZFHKF-1, a Long-Chain-Forming Bacterium.</title>
        <authorList>
            <person name="Cai L."/>
            <person name="Zhang T."/>
        </authorList>
    </citation>
    <scope>NUCLEOTIDE SEQUENCE [LARGE SCALE GENOMIC DNA]</scope>
    <source>
        <strain evidence="2 3">ZFHKF-1</strain>
    </source>
</reference>
<dbReference type="GO" id="GO:0016757">
    <property type="term" value="F:glycosyltransferase activity"/>
    <property type="evidence" value="ECO:0007669"/>
    <property type="project" value="InterPro"/>
</dbReference>
<dbReference type="EMBL" id="AKKV01000020">
    <property type="protein sequence ID" value="EIT86541.1"/>
    <property type="molecule type" value="Genomic_DNA"/>
</dbReference>
<dbReference type="OrthoDB" id="9813638at2"/>
<comment type="caution">
    <text evidence="2">The sequence shown here is derived from an EMBL/GenBank/DDBJ whole genome shotgun (WGS) entry which is preliminary data.</text>
</comment>
<organism evidence="2 3">
    <name type="scientific">Fictibacillus macauensis ZFHKF-1</name>
    <dbReference type="NCBI Taxonomy" id="1196324"/>
    <lineage>
        <taxon>Bacteria</taxon>
        <taxon>Bacillati</taxon>
        <taxon>Bacillota</taxon>
        <taxon>Bacilli</taxon>
        <taxon>Bacillales</taxon>
        <taxon>Fictibacillaceae</taxon>
        <taxon>Fictibacillus</taxon>
    </lineage>
</organism>
<dbReference type="AlphaFoldDB" id="I8J449"/>
<dbReference type="CDD" id="cd03811">
    <property type="entry name" value="GT4_GT28_WabH-like"/>
    <property type="match status" value="1"/>
</dbReference>
<evidence type="ECO:0000313" key="3">
    <source>
        <dbReference type="Proteomes" id="UP000004080"/>
    </source>
</evidence>
<proteinExistence type="predicted"/>
<dbReference type="RefSeq" id="WP_007200736.1">
    <property type="nucleotide sequence ID" value="NZ_AKKV01000020.1"/>
</dbReference>
<evidence type="ECO:0000313" key="2">
    <source>
        <dbReference type="EMBL" id="EIT86541.1"/>
    </source>
</evidence>
<dbReference type="PANTHER" id="PTHR45871:SF1">
    <property type="entry name" value="PHOSPHATIDYLINOSITOL N-ACETYLGLUCOSAMINYLTRANSFERASE SUBUNIT A"/>
    <property type="match status" value="1"/>
</dbReference>
<evidence type="ECO:0000259" key="1">
    <source>
        <dbReference type="Pfam" id="PF00534"/>
    </source>
</evidence>
<protein>
    <submittedName>
        <fullName evidence="2">Group 1 glycosyl transferase</fullName>
    </submittedName>
</protein>